<sequence length="137" mass="15512">MVARRCPCRPKNPMVSIKLDKLTRWDSFPRSSSVYPDLKVHAVDDLVVDWGRIYAQFRESLKSRPITVGYPSKPKPAPSFKSDPEMPSGSSEVFMPPAISPAFWDFVFYPTIREGRGPAQVKTTLDMSYAVNSKHCM</sequence>
<evidence type="ECO:0000313" key="2">
    <source>
        <dbReference type="EMBL" id="CAL4151068.1"/>
    </source>
</evidence>
<evidence type="ECO:0000256" key="1">
    <source>
        <dbReference type="SAM" id="MobiDB-lite"/>
    </source>
</evidence>
<feature type="region of interest" description="Disordered" evidence="1">
    <location>
        <begin position="68"/>
        <end position="91"/>
    </location>
</feature>
<proteinExistence type="predicted"/>
<name>A0AAV2S1E7_MEGNR</name>
<dbReference type="Proteomes" id="UP001497623">
    <property type="component" value="Unassembled WGS sequence"/>
</dbReference>
<reference evidence="2 3" key="1">
    <citation type="submission" date="2024-05" db="EMBL/GenBank/DDBJ databases">
        <authorList>
            <person name="Wallberg A."/>
        </authorList>
    </citation>
    <scope>NUCLEOTIDE SEQUENCE [LARGE SCALE GENOMIC DNA]</scope>
</reference>
<dbReference type="AlphaFoldDB" id="A0AAV2S1E7"/>
<protein>
    <submittedName>
        <fullName evidence="2">Uncharacterized protein</fullName>
    </submittedName>
</protein>
<accession>A0AAV2S1E7</accession>
<gene>
    <name evidence="2" type="ORF">MNOR_LOCUS30671</name>
</gene>
<organism evidence="2 3">
    <name type="scientific">Meganyctiphanes norvegica</name>
    <name type="common">Northern krill</name>
    <name type="synonym">Thysanopoda norvegica</name>
    <dbReference type="NCBI Taxonomy" id="48144"/>
    <lineage>
        <taxon>Eukaryota</taxon>
        <taxon>Metazoa</taxon>
        <taxon>Ecdysozoa</taxon>
        <taxon>Arthropoda</taxon>
        <taxon>Crustacea</taxon>
        <taxon>Multicrustacea</taxon>
        <taxon>Malacostraca</taxon>
        <taxon>Eumalacostraca</taxon>
        <taxon>Eucarida</taxon>
        <taxon>Euphausiacea</taxon>
        <taxon>Euphausiidae</taxon>
        <taxon>Meganyctiphanes</taxon>
    </lineage>
</organism>
<dbReference type="EMBL" id="CAXKWB010038001">
    <property type="protein sequence ID" value="CAL4151068.1"/>
    <property type="molecule type" value="Genomic_DNA"/>
</dbReference>
<keyword evidence="3" id="KW-1185">Reference proteome</keyword>
<comment type="caution">
    <text evidence="2">The sequence shown here is derived from an EMBL/GenBank/DDBJ whole genome shotgun (WGS) entry which is preliminary data.</text>
</comment>
<evidence type="ECO:0000313" key="3">
    <source>
        <dbReference type="Proteomes" id="UP001497623"/>
    </source>
</evidence>